<dbReference type="Gene3D" id="3.40.50.620">
    <property type="entry name" value="HUPs"/>
    <property type="match status" value="1"/>
</dbReference>
<dbReference type="InterPro" id="IPR015413">
    <property type="entry name" value="Methionyl/Leucyl_tRNA_Synth"/>
</dbReference>
<dbReference type="GO" id="GO:0004825">
    <property type="term" value="F:methionine-tRNA ligase activity"/>
    <property type="evidence" value="ECO:0007669"/>
    <property type="project" value="InterPro"/>
</dbReference>
<protein>
    <recommendedName>
        <fullName evidence="8">Methionyl/Leucyl tRNA synthetase domain-containing protein</fullName>
    </recommendedName>
</protein>
<evidence type="ECO:0000256" key="5">
    <source>
        <dbReference type="ARBA" id="ARBA00023146"/>
    </source>
</evidence>
<dbReference type="VEuPathDB" id="ToxoDB:cyc_06011"/>
<proteinExistence type="inferred from homology"/>
<gene>
    <name evidence="9" type="ORF">cyc_06011</name>
</gene>
<keyword evidence="4 6" id="KW-0648">Protein biosynthesis</keyword>
<dbReference type="PANTHER" id="PTHR43326">
    <property type="entry name" value="METHIONYL-TRNA SYNTHETASE"/>
    <property type="match status" value="1"/>
</dbReference>
<dbReference type="Proteomes" id="UP000095192">
    <property type="component" value="Unassembled WGS sequence"/>
</dbReference>
<feature type="region of interest" description="Disordered" evidence="7">
    <location>
        <begin position="1"/>
        <end position="41"/>
    </location>
</feature>
<dbReference type="InterPro" id="IPR014729">
    <property type="entry name" value="Rossmann-like_a/b/a_fold"/>
</dbReference>
<reference evidence="9 10" key="1">
    <citation type="journal article" date="2016" name="BMC Genomics">
        <title>Comparative genomics reveals Cyclospora cayetanensis possesses coccidia-like metabolism and invasion components but unique surface antigens.</title>
        <authorList>
            <person name="Liu S."/>
            <person name="Wang L."/>
            <person name="Zheng H."/>
            <person name="Xu Z."/>
            <person name="Roellig D.M."/>
            <person name="Li N."/>
            <person name="Frace M.A."/>
            <person name="Tang K."/>
            <person name="Arrowood M.J."/>
            <person name="Moss D.M."/>
            <person name="Zhang L."/>
            <person name="Feng Y."/>
            <person name="Xiao L."/>
        </authorList>
    </citation>
    <scope>NUCLEOTIDE SEQUENCE [LARGE SCALE GENOMIC DNA]</scope>
    <source>
        <strain evidence="9 10">CHN_HEN01</strain>
    </source>
</reference>
<keyword evidence="5 6" id="KW-0030">Aminoacyl-tRNA synthetase</keyword>
<evidence type="ECO:0000313" key="9">
    <source>
        <dbReference type="EMBL" id="OEH74374.1"/>
    </source>
</evidence>
<accession>A0A1D3CT48</accession>
<evidence type="ECO:0000256" key="2">
    <source>
        <dbReference type="ARBA" id="ARBA00022741"/>
    </source>
</evidence>
<dbReference type="SUPFAM" id="SSF52374">
    <property type="entry name" value="Nucleotidylyl transferase"/>
    <property type="match status" value="1"/>
</dbReference>
<feature type="domain" description="Methionyl/Leucyl tRNA synthetase" evidence="8">
    <location>
        <begin position="106"/>
        <end position="134"/>
    </location>
</feature>
<dbReference type="Pfam" id="PF09334">
    <property type="entry name" value="tRNA-synt_1g"/>
    <property type="match status" value="1"/>
</dbReference>
<dbReference type="SUPFAM" id="SSF47323">
    <property type="entry name" value="Anticodon-binding domain of a subclass of class I aminoacyl-tRNA synthetases"/>
    <property type="match status" value="1"/>
</dbReference>
<dbReference type="AlphaFoldDB" id="A0A1D3CT48"/>
<dbReference type="InParanoid" id="A0A1D3CT48"/>
<keyword evidence="1 6" id="KW-0436">Ligase</keyword>
<dbReference type="GO" id="GO:0005524">
    <property type="term" value="F:ATP binding"/>
    <property type="evidence" value="ECO:0007669"/>
    <property type="project" value="UniProtKB-KW"/>
</dbReference>
<dbReference type="Gene3D" id="1.10.730.10">
    <property type="entry name" value="Isoleucyl-tRNA Synthetase, Domain 1"/>
    <property type="match status" value="1"/>
</dbReference>
<dbReference type="VEuPathDB" id="ToxoDB:LOC34622273"/>
<evidence type="ECO:0000256" key="6">
    <source>
        <dbReference type="RuleBase" id="RU363039"/>
    </source>
</evidence>
<organism evidence="9 10">
    <name type="scientific">Cyclospora cayetanensis</name>
    <dbReference type="NCBI Taxonomy" id="88456"/>
    <lineage>
        <taxon>Eukaryota</taxon>
        <taxon>Sar</taxon>
        <taxon>Alveolata</taxon>
        <taxon>Apicomplexa</taxon>
        <taxon>Conoidasida</taxon>
        <taxon>Coccidia</taxon>
        <taxon>Eucoccidiorida</taxon>
        <taxon>Eimeriorina</taxon>
        <taxon>Eimeriidae</taxon>
        <taxon>Cyclospora</taxon>
    </lineage>
</organism>
<keyword evidence="10" id="KW-1185">Reference proteome</keyword>
<evidence type="ECO:0000313" key="10">
    <source>
        <dbReference type="Proteomes" id="UP000095192"/>
    </source>
</evidence>
<evidence type="ECO:0000256" key="1">
    <source>
        <dbReference type="ARBA" id="ARBA00022598"/>
    </source>
</evidence>
<keyword evidence="3 6" id="KW-0067">ATP-binding</keyword>
<dbReference type="InterPro" id="IPR023457">
    <property type="entry name" value="Met-tRNA_synth_2"/>
</dbReference>
<evidence type="ECO:0000256" key="7">
    <source>
        <dbReference type="SAM" id="MobiDB-lite"/>
    </source>
</evidence>
<evidence type="ECO:0000259" key="8">
    <source>
        <dbReference type="Pfam" id="PF09334"/>
    </source>
</evidence>
<keyword evidence="2 6" id="KW-0547">Nucleotide-binding</keyword>
<comment type="similarity">
    <text evidence="6">Belongs to the class-I aminoacyl-tRNA synthetase family.</text>
</comment>
<evidence type="ECO:0000256" key="3">
    <source>
        <dbReference type="ARBA" id="ARBA00022840"/>
    </source>
</evidence>
<dbReference type="EMBL" id="JROU02002057">
    <property type="protein sequence ID" value="OEH74374.1"/>
    <property type="molecule type" value="Genomic_DNA"/>
</dbReference>
<dbReference type="GO" id="GO:0006431">
    <property type="term" value="P:methionyl-tRNA aminoacylation"/>
    <property type="evidence" value="ECO:0007669"/>
    <property type="project" value="TreeGrafter"/>
</dbReference>
<dbReference type="InterPro" id="IPR009080">
    <property type="entry name" value="tRNAsynth_Ia_anticodon-bd"/>
</dbReference>
<dbReference type="PANTHER" id="PTHR43326:SF1">
    <property type="entry name" value="METHIONINE--TRNA LIGASE, MITOCHONDRIAL"/>
    <property type="match status" value="1"/>
</dbReference>
<evidence type="ECO:0000256" key="4">
    <source>
        <dbReference type="ARBA" id="ARBA00022917"/>
    </source>
</evidence>
<comment type="caution">
    <text evidence="9">The sequence shown here is derived from an EMBL/GenBank/DDBJ whole genome shotgun (WGS) entry which is preliminary data.</text>
</comment>
<sequence length="768" mass="82557">MLLDATSTSSRRRLQPSFLHPLSTRSTAHAQPPCRGSSNICRRRRGKSTIASACPITTREHGGWRLEEATHRGGRRGSSNGCSATADPLKATAAATTDSPAAASAVFVTSPLFYSNGCLHLGHLYTTIVADTAASLLSLFSAPSGGAKGAGISSTGKEAAEDYVLLSGSDQHGVKVLEAARRWWFQLSRDQQRQLAAAHMAASGATGVATADDEAAPASRACAAAAATAAGQGKSISIPCCVPVKWWLRQQPQWLLPRGQQRELLQFLPRIRDIEVSRHRDLVRIAKVLCRCNSDDDISSSCSGNPDSGVRLTPCDCVWGVPVPGDSSRVVYVWPPRLQIFGRDISRFHAVLFLGLLLALRHPVLSDNRRAHGNSTQDDNLRFALLHCKSFERDLRLSARSGTSRDPLVASAFVLEQQIGNFAHRVLSLLQQQHRGRAPSPPPLLLAAATHPHICKEALAAAATAWDSERAADAAESLLASEVPAVNSLQYTLVESLWGPWLPLRNIPAQAVKTMEEALDALFEPAAGAATEAIDAERVATAAAHRLVEIAGISVFQNSPQQVQPREQQLNTAVLSKQTSPPAAVTPPRELPAISLTASASAATKAPHAGVSSALLFLSCWRLLRASFLLPVLLRATAQQQLLHRYTRGVISAAGAAQRLFEIAAPWKNSDTSSCVMSPMLELLRRLSLLLLPVCPGVSKQLQQQLNLEQQKLNQQRDQSLHQQQNTLRSTLAWGCVGMGGHSLPKPFPLLPQTGPLCLEQDSQVSSC</sequence>
<name>A0A1D3CT48_9EIME</name>